<feature type="DNA-binding region" description="H-T-H motif" evidence="4">
    <location>
        <begin position="33"/>
        <end position="52"/>
    </location>
</feature>
<evidence type="ECO:0000256" key="2">
    <source>
        <dbReference type="ARBA" id="ARBA00023125"/>
    </source>
</evidence>
<dbReference type="PANTHER" id="PTHR30055:SF234">
    <property type="entry name" value="HTH-TYPE TRANSCRIPTIONAL REGULATOR BETI"/>
    <property type="match status" value="1"/>
</dbReference>
<accession>A0A437QJW9</accession>
<reference evidence="7" key="1">
    <citation type="submission" date="2019-01" db="EMBL/GenBank/DDBJ databases">
        <title>Gri0909 isolated from a small marine red alga.</title>
        <authorList>
            <person name="Kim J."/>
            <person name="Jeong S.E."/>
            <person name="Jeon C.O."/>
        </authorList>
    </citation>
    <scope>NUCLEOTIDE SEQUENCE [LARGE SCALE GENOMIC DNA]</scope>
    <source>
        <strain evidence="7">Gri0909</strain>
    </source>
</reference>
<feature type="domain" description="HTH tetR-type" evidence="5">
    <location>
        <begin position="10"/>
        <end position="70"/>
    </location>
</feature>
<dbReference type="SUPFAM" id="SSF46689">
    <property type="entry name" value="Homeodomain-like"/>
    <property type="match status" value="1"/>
</dbReference>
<keyword evidence="2 4" id="KW-0238">DNA-binding</keyword>
<evidence type="ECO:0000256" key="3">
    <source>
        <dbReference type="ARBA" id="ARBA00023163"/>
    </source>
</evidence>
<dbReference type="InterPro" id="IPR050109">
    <property type="entry name" value="HTH-type_TetR-like_transc_reg"/>
</dbReference>
<keyword evidence="3" id="KW-0804">Transcription</keyword>
<comment type="caution">
    <text evidence="6">The sequence shown here is derived from an EMBL/GenBank/DDBJ whole genome shotgun (WGS) entry which is preliminary data.</text>
</comment>
<dbReference type="Proteomes" id="UP000287447">
    <property type="component" value="Unassembled WGS sequence"/>
</dbReference>
<dbReference type="Gene3D" id="1.10.357.10">
    <property type="entry name" value="Tetracycline Repressor, domain 2"/>
    <property type="match status" value="1"/>
</dbReference>
<dbReference type="GO" id="GO:0003700">
    <property type="term" value="F:DNA-binding transcription factor activity"/>
    <property type="evidence" value="ECO:0007669"/>
    <property type="project" value="TreeGrafter"/>
</dbReference>
<dbReference type="AlphaFoldDB" id="A0A437QJW9"/>
<keyword evidence="7" id="KW-1185">Reference proteome</keyword>
<dbReference type="InterPro" id="IPR009057">
    <property type="entry name" value="Homeodomain-like_sf"/>
</dbReference>
<proteinExistence type="predicted"/>
<evidence type="ECO:0000256" key="4">
    <source>
        <dbReference type="PROSITE-ProRule" id="PRU00335"/>
    </source>
</evidence>
<name>A0A437QJW9_9PROT</name>
<dbReference type="EMBL" id="SADE01000003">
    <property type="protein sequence ID" value="RVU34805.1"/>
    <property type="molecule type" value="Genomic_DNA"/>
</dbReference>
<protein>
    <submittedName>
        <fullName evidence="6">TetR/AcrR family transcriptional regulator</fullName>
    </submittedName>
</protein>
<evidence type="ECO:0000259" key="5">
    <source>
        <dbReference type="PROSITE" id="PS50977"/>
    </source>
</evidence>
<keyword evidence="1" id="KW-0805">Transcription regulation</keyword>
<organism evidence="6 7">
    <name type="scientific">Hwanghaeella grinnelliae</name>
    <dbReference type="NCBI Taxonomy" id="2500179"/>
    <lineage>
        <taxon>Bacteria</taxon>
        <taxon>Pseudomonadati</taxon>
        <taxon>Pseudomonadota</taxon>
        <taxon>Alphaproteobacteria</taxon>
        <taxon>Rhodospirillales</taxon>
        <taxon>Rhodospirillaceae</taxon>
        <taxon>Hwanghaeella</taxon>
    </lineage>
</organism>
<sequence>MTGLRERKKADRERRIIEAAAEQFRTVGYEEAKMEIIARAAEVSVGTVYNYFQNKSDLLLTLVTLHDRFVEREIEELIGNPPTNLVDGVCGVFFAMTSHSLNHLGKENWRHLFGLSIVQRQTVLGNRFATFNDRLRTRVIRMLNVLQEQGVLRVDCDTEKLGGILFRIETMHYIELASSERMTFAEYQAAVRSDMDFVLKPYAAT</sequence>
<dbReference type="RefSeq" id="WP_127766978.1">
    <property type="nucleotide sequence ID" value="NZ_SADE01000003.1"/>
</dbReference>
<gene>
    <name evidence="6" type="ORF">EOI86_18335</name>
</gene>
<dbReference type="PROSITE" id="PS50977">
    <property type="entry name" value="HTH_TETR_2"/>
    <property type="match status" value="1"/>
</dbReference>
<dbReference type="PRINTS" id="PR00455">
    <property type="entry name" value="HTHTETR"/>
</dbReference>
<dbReference type="PANTHER" id="PTHR30055">
    <property type="entry name" value="HTH-TYPE TRANSCRIPTIONAL REGULATOR RUTR"/>
    <property type="match status" value="1"/>
</dbReference>
<evidence type="ECO:0000256" key="1">
    <source>
        <dbReference type="ARBA" id="ARBA00023015"/>
    </source>
</evidence>
<evidence type="ECO:0000313" key="7">
    <source>
        <dbReference type="Proteomes" id="UP000287447"/>
    </source>
</evidence>
<dbReference type="InterPro" id="IPR001647">
    <property type="entry name" value="HTH_TetR"/>
</dbReference>
<dbReference type="Pfam" id="PF00440">
    <property type="entry name" value="TetR_N"/>
    <property type="match status" value="1"/>
</dbReference>
<dbReference type="OrthoDB" id="9808189at2"/>
<evidence type="ECO:0000313" key="6">
    <source>
        <dbReference type="EMBL" id="RVU34805.1"/>
    </source>
</evidence>
<dbReference type="GO" id="GO:0000976">
    <property type="term" value="F:transcription cis-regulatory region binding"/>
    <property type="evidence" value="ECO:0007669"/>
    <property type="project" value="TreeGrafter"/>
</dbReference>